<dbReference type="Proteomes" id="UP000219559">
    <property type="component" value="Unassembled WGS sequence"/>
</dbReference>
<dbReference type="Pfam" id="PF13858">
    <property type="entry name" value="DUF4199"/>
    <property type="match status" value="1"/>
</dbReference>
<accession>A0A2A4GB14</accession>
<feature type="transmembrane region" description="Helical" evidence="1">
    <location>
        <begin position="66"/>
        <end position="91"/>
    </location>
</feature>
<evidence type="ECO:0000313" key="3">
    <source>
        <dbReference type="Proteomes" id="UP000219559"/>
    </source>
</evidence>
<evidence type="ECO:0000313" key="2">
    <source>
        <dbReference type="EMBL" id="PCE66149.1"/>
    </source>
</evidence>
<name>A0A2A4GB14_9FLAO</name>
<organism evidence="2 3">
    <name type="scientific">Sediminicola luteus</name>
    <dbReference type="NCBI Taxonomy" id="319238"/>
    <lineage>
        <taxon>Bacteria</taxon>
        <taxon>Pseudomonadati</taxon>
        <taxon>Bacteroidota</taxon>
        <taxon>Flavobacteriia</taxon>
        <taxon>Flavobacteriales</taxon>
        <taxon>Flavobacteriaceae</taxon>
        <taxon>Sediminicola</taxon>
    </lineage>
</organism>
<keyword evidence="3" id="KW-1185">Reference proteome</keyword>
<dbReference type="EMBL" id="NBWU01000001">
    <property type="protein sequence ID" value="PCE66149.1"/>
    <property type="molecule type" value="Genomic_DNA"/>
</dbReference>
<dbReference type="RefSeq" id="WP_097441670.1">
    <property type="nucleotide sequence ID" value="NZ_NBWU01000001.1"/>
</dbReference>
<proteinExistence type="predicted"/>
<comment type="caution">
    <text evidence="2">The sequence shown here is derived from an EMBL/GenBank/DDBJ whole genome shotgun (WGS) entry which is preliminary data.</text>
</comment>
<dbReference type="AlphaFoldDB" id="A0A2A4GB14"/>
<evidence type="ECO:0008006" key="4">
    <source>
        <dbReference type="Google" id="ProtNLM"/>
    </source>
</evidence>
<reference evidence="2 3" key="1">
    <citation type="submission" date="2017-04" db="EMBL/GenBank/DDBJ databases">
        <title>A new member of the family Flavobacteriaceae isolated from ascidians.</title>
        <authorList>
            <person name="Chen L."/>
        </authorList>
    </citation>
    <scope>NUCLEOTIDE SEQUENCE [LARGE SCALE GENOMIC DNA]</scope>
    <source>
        <strain evidence="2 3">HQA918</strain>
    </source>
</reference>
<keyword evidence="1" id="KW-0812">Transmembrane</keyword>
<dbReference type="InterPro" id="IPR025250">
    <property type="entry name" value="DUF4199"/>
</dbReference>
<feature type="transmembrane region" description="Helical" evidence="1">
    <location>
        <begin position="35"/>
        <end position="54"/>
    </location>
</feature>
<keyword evidence="1" id="KW-0472">Membrane</keyword>
<feature type="transmembrane region" description="Helical" evidence="1">
    <location>
        <begin position="111"/>
        <end position="135"/>
    </location>
</feature>
<sequence>MENSLMFRYGALIALVLILYFLALSAVDLHLAPGFSLFNGMILGAGMYFGMRHFKRVTFPNFTYTNGFAAGLGMGSTATFLFTLFFWVYATEISPTFLDELLASYVGSQEIGTGMVIFTVGIMGLSSTLVLALTLMQGFKVSNNLSVPNS</sequence>
<gene>
    <name evidence="2" type="ORF">B7P33_02290</name>
</gene>
<evidence type="ECO:0000256" key="1">
    <source>
        <dbReference type="SAM" id="Phobius"/>
    </source>
</evidence>
<keyword evidence="1" id="KW-1133">Transmembrane helix</keyword>
<dbReference type="OrthoDB" id="1450060at2"/>
<protein>
    <recommendedName>
        <fullName evidence="4">DUF4199 domain-containing protein</fullName>
    </recommendedName>
</protein>